<dbReference type="Pfam" id="PF05686">
    <property type="entry name" value="Glyco_transf_90"/>
    <property type="match status" value="1"/>
</dbReference>
<dbReference type="InterPro" id="IPR006598">
    <property type="entry name" value="CAP10"/>
</dbReference>
<dbReference type="Proteomes" id="UP001308179">
    <property type="component" value="Unassembled WGS sequence"/>
</dbReference>
<name>A0ABR0L759_9PEZI</name>
<dbReference type="SMART" id="SM00672">
    <property type="entry name" value="CAP10"/>
    <property type="match status" value="1"/>
</dbReference>
<feature type="domain" description="Glycosyl transferase CAP10" evidence="2">
    <location>
        <begin position="297"/>
        <end position="588"/>
    </location>
</feature>
<comment type="caution">
    <text evidence="3">The sequence shown here is derived from an EMBL/GenBank/DDBJ whole genome shotgun (WGS) entry which is preliminary data.</text>
</comment>
<feature type="transmembrane region" description="Helical" evidence="1">
    <location>
        <begin position="134"/>
        <end position="154"/>
    </location>
</feature>
<dbReference type="PANTHER" id="PTHR12203">
    <property type="entry name" value="KDEL LYS-ASP-GLU-LEU CONTAINING - RELATED"/>
    <property type="match status" value="1"/>
</dbReference>
<dbReference type="PANTHER" id="PTHR12203:SF104">
    <property type="entry name" value="PROTEIN CAP1, PUTATIVE (AFU_ORTHOLOGUE AFUA_1G05595)-RELATED"/>
    <property type="match status" value="1"/>
</dbReference>
<evidence type="ECO:0000256" key="1">
    <source>
        <dbReference type="SAM" id="Phobius"/>
    </source>
</evidence>
<evidence type="ECO:0000313" key="4">
    <source>
        <dbReference type="Proteomes" id="UP001308179"/>
    </source>
</evidence>
<feature type="transmembrane region" description="Helical" evidence="1">
    <location>
        <begin position="104"/>
        <end position="122"/>
    </location>
</feature>
<accession>A0ABR0L759</accession>
<feature type="transmembrane region" description="Helical" evidence="1">
    <location>
        <begin position="79"/>
        <end position="98"/>
    </location>
</feature>
<reference evidence="3 4" key="1">
    <citation type="submission" date="2023-08" db="EMBL/GenBank/DDBJ databases">
        <title>Black Yeasts Isolated from many extreme environments.</title>
        <authorList>
            <person name="Coleine C."/>
            <person name="Stajich J.E."/>
            <person name="Selbmann L."/>
        </authorList>
    </citation>
    <scope>NUCLEOTIDE SEQUENCE [LARGE SCALE GENOMIC DNA]</scope>
    <source>
        <strain evidence="3 4">CCFEE 5386</strain>
    </source>
</reference>
<evidence type="ECO:0000313" key="3">
    <source>
        <dbReference type="EMBL" id="KAK5144562.1"/>
    </source>
</evidence>
<keyword evidence="1" id="KW-1133">Transmembrane helix</keyword>
<proteinExistence type="predicted"/>
<organism evidence="3 4">
    <name type="scientific">Rachicladosporium monterosium</name>
    <dbReference type="NCBI Taxonomy" id="1507873"/>
    <lineage>
        <taxon>Eukaryota</taxon>
        <taxon>Fungi</taxon>
        <taxon>Dikarya</taxon>
        <taxon>Ascomycota</taxon>
        <taxon>Pezizomycotina</taxon>
        <taxon>Dothideomycetes</taxon>
        <taxon>Dothideomycetidae</taxon>
        <taxon>Cladosporiales</taxon>
        <taxon>Cladosporiaceae</taxon>
        <taxon>Rachicladosporium</taxon>
    </lineage>
</organism>
<dbReference type="EMBL" id="JAVRRR010000215">
    <property type="protein sequence ID" value="KAK5144562.1"/>
    <property type="molecule type" value="Genomic_DNA"/>
</dbReference>
<protein>
    <recommendedName>
        <fullName evidence="2">Glycosyl transferase CAP10 domain-containing protein</fullName>
    </recommendedName>
</protein>
<keyword evidence="4" id="KW-1185">Reference proteome</keyword>
<feature type="transmembrane region" description="Helical" evidence="1">
    <location>
        <begin position="45"/>
        <end position="67"/>
    </location>
</feature>
<evidence type="ECO:0000259" key="2">
    <source>
        <dbReference type="SMART" id="SM00672"/>
    </source>
</evidence>
<keyword evidence="1" id="KW-0472">Membrane</keyword>
<keyword evidence="1" id="KW-0812">Transmembrane</keyword>
<gene>
    <name evidence="3" type="ORF">LTR32_003536</name>
</gene>
<sequence>MATIRDTSAAAAVGTAMAALVLEKLSFGGLAYWGLIGQAMGDRWVLGQAILSVVYGLSMVTVHIIMLSSLLIMIQRQDAFTTSFLPLYAAVCSQLIAGFSLSRLWFGVLCAISTFVLFDDSGTASTGSRMKLRVGRLLTLVAASSFIALAVLSWQRPFRIPNLSGTGLAPLDSAVVEPPIQHYGPLQYTNDRVHPVDQLVRGAEASWMSTLQHQSHTLEAAVTEYKLRYDISPPPNFDKWYQFAKQKGVTLIDEYDTIYHSLLPFWALPPATLRARVREALGFGGNNLMALLIRDELGFIYNHTAFSDVCNSPSFAASHGFFDRPNAFNVIHELFPIFSQSKMSSFQDILYPSPWYWYGKVSYSSNQDMDWKAKISSLWWRGSTTGGFSRDGGWRRQHRQQMIGKLNAPDTAHVLMDTKRNPEGVPEWQVKGVPRLDYKALIDVHFSHVGQCDPGDCDAQREFFDIAPPVDQQDAWKYRYLLDIDGNAFSGRFYAFLKSRSLTFKMAVFREWHEEWIKPWVHYIPLSLRGEEALETVRYLSAEAEGKLQAVRMAEASTEWAGKVLRNEDFEVWFFRLLLEYGRAVDDNRESIGYAGS</sequence>
<feature type="transmembrane region" description="Helical" evidence="1">
    <location>
        <begin position="12"/>
        <end position="33"/>
    </location>
</feature>
<dbReference type="InterPro" id="IPR051091">
    <property type="entry name" value="O-Glucosyltr/Glycosyltrsf_90"/>
</dbReference>